<evidence type="ECO:0000313" key="1">
    <source>
        <dbReference type="EMBL" id="GAA1431769.1"/>
    </source>
</evidence>
<gene>
    <name evidence="1" type="ORF">GCM10009601_51430</name>
</gene>
<dbReference type="EMBL" id="BAAAIZ010000090">
    <property type="protein sequence ID" value="GAA1431769.1"/>
    <property type="molecule type" value="Genomic_DNA"/>
</dbReference>
<comment type="caution">
    <text evidence="1">The sequence shown here is derived from an EMBL/GenBank/DDBJ whole genome shotgun (WGS) entry which is preliminary data.</text>
</comment>
<reference evidence="2" key="1">
    <citation type="journal article" date="2019" name="Int. J. Syst. Evol. Microbiol.">
        <title>The Global Catalogue of Microorganisms (GCM) 10K type strain sequencing project: providing services to taxonomists for standard genome sequencing and annotation.</title>
        <authorList>
            <consortium name="The Broad Institute Genomics Platform"/>
            <consortium name="The Broad Institute Genome Sequencing Center for Infectious Disease"/>
            <person name="Wu L."/>
            <person name="Ma J."/>
        </authorList>
    </citation>
    <scope>NUCLEOTIDE SEQUENCE [LARGE SCALE GENOMIC DNA]</scope>
    <source>
        <strain evidence="2">JCM 11756</strain>
    </source>
</reference>
<accession>A0ABP4JVG8</accession>
<dbReference type="Proteomes" id="UP001500973">
    <property type="component" value="Unassembled WGS sequence"/>
</dbReference>
<dbReference type="RefSeq" id="WP_344015526.1">
    <property type="nucleotide sequence ID" value="NZ_BAAAIZ010000090.1"/>
</dbReference>
<protein>
    <submittedName>
        <fullName evidence="1">Uncharacterized protein</fullName>
    </submittedName>
</protein>
<evidence type="ECO:0000313" key="2">
    <source>
        <dbReference type="Proteomes" id="UP001500973"/>
    </source>
</evidence>
<keyword evidence="2" id="KW-1185">Reference proteome</keyword>
<sequence length="101" mass="11144">MERTDHNSADEALRHLLGQPSYAAQVLLVTATILELAPTRPVDHETREHALDVAHDAILATLPDPVSRDAMDRAYRALPELTGISRGEYALRLRHAAKELG</sequence>
<proteinExistence type="predicted"/>
<name>A0ABP4JVG8_9ACTN</name>
<organism evidence="1 2">
    <name type="scientific">Streptomyces thermospinosisporus</name>
    <dbReference type="NCBI Taxonomy" id="161482"/>
    <lineage>
        <taxon>Bacteria</taxon>
        <taxon>Bacillati</taxon>
        <taxon>Actinomycetota</taxon>
        <taxon>Actinomycetes</taxon>
        <taxon>Kitasatosporales</taxon>
        <taxon>Streptomycetaceae</taxon>
        <taxon>Streptomyces</taxon>
    </lineage>
</organism>